<name>A0A2P2MVH1_RHIMU</name>
<organism evidence="1">
    <name type="scientific">Rhizophora mucronata</name>
    <name type="common">Asiatic mangrove</name>
    <dbReference type="NCBI Taxonomy" id="61149"/>
    <lineage>
        <taxon>Eukaryota</taxon>
        <taxon>Viridiplantae</taxon>
        <taxon>Streptophyta</taxon>
        <taxon>Embryophyta</taxon>
        <taxon>Tracheophyta</taxon>
        <taxon>Spermatophyta</taxon>
        <taxon>Magnoliopsida</taxon>
        <taxon>eudicotyledons</taxon>
        <taxon>Gunneridae</taxon>
        <taxon>Pentapetalae</taxon>
        <taxon>rosids</taxon>
        <taxon>fabids</taxon>
        <taxon>Malpighiales</taxon>
        <taxon>Rhizophoraceae</taxon>
        <taxon>Rhizophora</taxon>
    </lineage>
</organism>
<reference evidence="1" key="1">
    <citation type="submission" date="2018-02" db="EMBL/GenBank/DDBJ databases">
        <title>Rhizophora mucronata_Transcriptome.</title>
        <authorList>
            <person name="Meera S.P."/>
            <person name="Sreeshan A."/>
            <person name="Augustine A."/>
        </authorList>
    </citation>
    <scope>NUCLEOTIDE SEQUENCE</scope>
    <source>
        <tissue evidence="1">Leaf</tissue>
    </source>
</reference>
<sequence length="34" mass="3995">MPKTIRARRWRRHVWLPSFQLSSLLAPGHSPVVN</sequence>
<protein>
    <submittedName>
        <fullName evidence="1">Uncharacterized protein</fullName>
    </submittedName>
</protein>
<evidence type="ECO:0000313" key="1">
    <source>
        <dbReference type="EMBL" id="MBX34172.1"/>
    </source>
</evidence>
<dbReference type="EMBL" id="GGEC01053688">
    <property type="protein sequence ID" value="MBX34172.1"/>
    <property type="molecule type" value="Transcribed_RNA"/>
</dbReference>
<proteinExistence type="predicted"/>
<accession>A0A2P2MVH1</accession>
<dbReference type="AlphaFoldDB" id="A0A2P2MVH1"/>